<dbReference type="AlphaFoldDB" id="A0A399CYG6"/>
<comment type="caution">
    <text evidence="2">The sequence shown here is derived from an EMBL/GenBank/DDBJ whole genome shotgun (WGS) entry which is preliminary data.</text>
</comment>
<keyword evidence="3" id="KW-1185">Reference proteome</keyword>
<dbReference type="Pfam" id="PF16126">
    <property type="entry name" value="DUF4838"/>
    <property type="match status" value="1"/>
</dbReference>
<dbReference type="InterPro" id="IPR032287">
    <property type="entry name" value="DUF4838"/>
</dbReference>
<dbReference type="PANTHER" id="PTHR47406">
    <property type="entry name" value="COAGULATION FACTOR 5/8 TYPE, C-TERMINAL"/>
    <property type="match status" value="1"/>
</dbReference>
<protein>
    <submittedName>
        <fullName evidence="2">DUF4838 domain-containing protein</fullName>
    </submittedName>
</protein>
<dbReference type="SUPFAM" id="SSF55545">
    <property type="entry name" value="beta-N-acetylhexosaminidase-like domain"/>
    <property type="match status" value="1"/>
</dbReference>
<dbReference type="PANTHER" id="PTHR47406:SF2">
    <property type="entry name" value="ALPHA GLUCURONIDASE N-TERMINAL DOMAIN-CONTAINING PROTEIN"/>
    <property type="match status" value="1"/>
</dbReference>
<reference evidence="2 3" key="1">
    <citation type="journal article" date="2015" name="Int. J. Syst. Evol. Microbiol.">
        <title>Mariniphaga sediminis sp. nov., isolated from coastal sediment.</title>
        <authorList>
            <person name="Wang F.Q."/>
            <person name="Shen Q.Y."/>
            <person name="Chen G.J."/>
            <person name="Du Z.J."/>
        </authorList>
    </citation>
    <scope>NUCLEOTIDE SEQUENCE [LARGE SCALE GENOMIC DNA]</scope>
    <source>
        <strain evidence="2 3">SY21</strain>
    </source>
</reference>
<evidence type="ECO:0000313" key="3">
    <source>
        <dbReference type="Proteomes" id="UP000266441"/>
    </source>
</evidence>
<gene>
    <name evidence="2" type="ORF">D1164_16840</name>
</gene>
<dbReference type="OrthoDB" id="1099022at2"/>
<evidence type="ECO:0000256" key="1">
    <source>
        <dbReference type="ARBA" id="ARBA00022801"/>
    </source>
</evidence>
<accession>A0A399CYG6</accession>
<proteinExistence type="predicted"/>
<evidence type="ECO:0000313" key="2">
    <source>
        <dbReference type="EMBL" id="RIH63998.1"/>
    </source>
</evidence>
<dbReference type="EMBL" id="QWET01000014">
    <property type="protein sequence ID" value="RIH63998.1"/>
    <property type="molecule type" value="Genomic_DNA"/>
</dbReference>
<dbReference type="GO" id="GO:0016787">
    <property type="term" value="F:hydrolase activity"/>
    <property type="evidence" value="ECO:0007669"/>
    <property type="project" value="UniProtKB-KW"/>
</dbReference>
<dbReference type="InterPro" id="IPR029018">
    <property type="entry name" value="Hex-like_dom2"/>
</dbReference>
<name>A0A399CYG6_9BACT</name>
<sequence>MNRLKLFTPGVILLLFVWLSLSSAAQSTKLKTGEWLRSWYLAGPFPLVENTNENKHLPDFDVDFLKKRGGETNPAVTERAPVKFKGTTVRWKKHESPDSLVNLDMEITRVPYVTAYAYTEIESDTEGIYIFSLGTDDGGRLWVNGQQVWDCVKARGVAPDDDLIPVHLQKGKNTILLKIEERTSAWGFVARFLPFNLSDFVNGQQLFHSSVRKDGSVVLKSSVQKPVLELLFKAIQVKVTSENGKEVVWQGNWEFGQDLVLPTGNNGYQKNDLTISATLADGSPWQKEISFYSGIPSIYTLFKDGKTPYRIIVAADASESEQWAAQEFQHWLKKISGVTLPIKTDDGEMTGHEIIVGYNKHSLALLESDTEKPAETDDSYSYKNINENILLLGGKQRGAMYAVFSFLENELGCRWFTSSVSVIPQRNEYTFTYLNHTESPSLRVRNDFYYEAFEPIWAARNKVNGAMNFREQHGGVEGYWGVHTFYQFMPPSEFFDTHPEYYSLIGGKRTHDRAQLCLTNPDVLEIITEKLRKVMRENPEYLIYSVSQNDWYGACQCEHCQAMVKEEKSEAGLMIWFVNQVAERVKDEFPDKYVGTLAYQYTRKPPVNIKPRENVVVRVCSIECCFAHDFKSCPQNKDFLEDLQGWAAIAPHMYIWDYVVSFTEYMLPFPNFNVLQSNIKTFRDNKAIGIMEQAAYQSRGSEFADLRAYLIAKLLWNAEIDVNRVIDDFMSGYYGRSGQYVRLYFNLLHGLITPETHFGCFLRHDNNLFTDEFIVEAERIFDVAESVADNDEILQRVEVARLPVMYLKCAKRPVEARIDGTYDRFCRIVEREGFTFLSERGESYKKQFHNNVQNAE</sequence>
<dbReference type="RefSeq" id="WP_119351060.1">
    <property type="nucleotide sequence ID" value="NZ_QWET01000014.1"/>
</dbReference>
<dbReference type="Proteomes" id="UP000266441">
    <property type="component" value="Unassembled WGS sequence"/>
</dbReference>
<keyword evidence="1" id="KW-0378">Hydrolase</keyword>
<dbReference type="GO" id="GO:0005975">
    <property type="term" value="P:carbohydrate metabolic process"/>
    <property type="evidence" value="ECO:0007669"/>
    <property type="project" value="UniProtKB-ARBA"/>
</dbReference>
<dbReference type="Gene3D" id="3.30.379.10">
    <property type="entry name" value="Chitobiase/beta-hexosaminidase domain 2-like"/>
    <property type="match status" value="1"/>
</dbReference>
<dbReference type="SUPFAM" id="SSF56988">
    <property type="entry name" value="Anthrax protective antigen"/>
    <property type="match status" value="1"/>
</dbReference>
<organism evidence="2 3">
    <name type="scientific">Mariniphaga sediminis</name>
    <dbReference type="NCBI Taxonomy" id="1628158"/>
    <lineage>
        <taxon>Bacteria</taxon>
        <taxon>Pseudomonadati</taxon>
        <taxon>Bacteroidota</taxon>
        <taxon>Bacteroidia</taxon>
        <taxon>Marinilabiliales</taxon>
        <taxon>Prolixibacteraceae</taxon>
        <taxon>Mariniphaga</taxon>
    </lineage>
</organism>